<dbReference type="EC" id="3.1.-.-" evidence="10"/>
<keyword evidence="2 10" id="KW-0479">Metal-binding</keyword>
<dbReference type="InterPro" id="IPR042206">
    <property type="entry name" value="CRISPR-assoc_Cas1_C"/>
</dbReference>
<reference evidence="11" key="1">
    <citation type="journal article" date="2022" name="Front. Microbiol.">
        <title>New perspectives on an old grouping: The genomic and phenotypic variability of Oxalobacter formigenes and the implications for calcium oxalate stone prevention.</title>
        <authorList>
            <person name="Chmiel J.A."/>
            <person name="Carr C."/>
            <person name="Stuivenberg G.A."/>
            <person name="Venema R."/>
            <person name="Chanyi R.M."/>
            <person name="Al K.F."/>
            <person name="Giguere D."/>
            <person name="Say H."/>
            <person name="Akouris P.P."/>
            <person name="Dominguez Romero S.A."/>
            <person name="Kwong A."/>
            <person name="Tai V."/>
            <person name="Koval S.F."/>
            <person name="Razvi H."/>
            <person name="Bjazevic J."/>
            <person name="Burton J.P."/>
        </authorList>
    </citation>
    <scope>NUCLEOTIDE SEQUENCE</scope>
    <source>
        <strain evidence="11">OxK</strain>
    </source>
</reference>
<dbReference type="Gene3D" id="1.20.120.920">
    <property type="entry name" value="CRISPR-associated endonuclease Cas1, C-terminal domain"/>
    <property type="match status" value="1"/>
</dbReference>
<sequence length="339" mass="38477">MKQYLNTLYITTPESYLFKDGECVAIKQEGQVKGKIPVHTLGSLVLFGQVSCSPFLLGHCAENGVTVSWLTETGRFLAAMNGPVSGNVLLRREQYRQADDSEASAKLARTFCIGKIFNCRTILRRTARERPHPELEQACKRLTQSLARLKQPLLLDTVRGIEGEAANTYFSVFRHLLGEKSGTFAFHGRNRRPPCDEINCLLSFGYTLLAHDIRSALETAGLDPAVGFLHRDRPGRPGLALDMMEEFRPYLVDRLVCTLINRGQIRSEQFRKTESGAVLMSDDLRREILLAWQNRKKETVMHPFLKEKMPVGLLWHMQARLLARTLRGDQSEYPPFTVR</sequence>
<keyword evidence="7 10" id="KW-0238">DNA-binding</keyword>
<evidence type="ECO:0000256" key="6">
    <source>
        <dbReference type="ARBA" id="ARBA00023118"/>
    </source>
</evidence>
<evidence type="ECO:0000256" key="7">
    <source>
        <dbReference type="ARBA" id="ARBA00023125"/>
    </source>
</evidence>
<keyword evidence="4 10" id="KW-0378">Hydrolase</keyword>
<evidence type="ECO:0000256" key="1">
    <source>
        <dbReference type="ARBA" id="ARBA00022722"/>
    </source>
</evidence>
<comment type="similarity">
    <text evidence="10">Belongs to the CRISPR-associated endonuclease Cas1 family.</text>
</comment>
<feature type="binding site" evidence="10">
    <location>
        <position position="230"/>
    </location>
    <ligand>
        <name>Mn(2+)</name>
        <dbReference type="ChEBI" id="CHEBI:29035"/>
    </ligand>
</feature>
<dbReference type="HAMAP" id="MF_01470">
    <property type="entry name" value="Cas1"/>
    <property type="match status" value="1"/>
</dbReference>
<accession>A0A9E9NSJ1</accession>
<keyword evidence="1 10" id="KW-0540">Nuclease</keyword>
<dbReference type="InterPro" id="IPR050646">
    <property type="entry name" value="Cas1"/>
</dbReference>
<evidence type="ECO:0000256" key="9">
    <source>
        <dbReference type="ARBA" id="ARBA00038592"/>
    </source>
</evidence>
<evidence type="ECO:0000256" key="10">
    <source>
        <dbReference type="HAMAP-Rule" id="MF_01470"/>
    </source>
</evidence>
<dbReference type="GO" id="GO:0046872">
    <property type="term" value="F:metal ion binding"/>
    <property type="evidence" value="ECO:0007669"/>
    <property type="project" value="UniProtKB-UniRule"/>
</dbReference>
<dbReference type="Gene3D" id="3.100.10.20">
    <property type="entry name" value="CRISPR-associated endonuclease Cas1, N-terminal domain"/>
    <property type="match status" value="1"/>
</dbReference>
<keyword evidence="8 10" id="KW-0464">Manganese</keyword>
<dbReference type="InterPro" id="IPR019856">
    <property type="entry name" value="CRISPR-assoc_Cas1_DVULG"/>
</dbReference>
<dbReference type="GO" id="GO:0003677">
    <property type="term" value="F:DNA binding"/>
    <property type="evidence" value="ECO:0007669"/>
    <property type="project" value="UniProtKB-KW"/>
</dbReference>
<comment type="cofactor">
    <cofactor evidence="10">
        <name>Mg(2+)</name>
        <dbReference type="ChEBI" id="CHEBI:18420"/>
    </cofactor>
    <cofactor evidence="10">
        <name>Mn(2+)</name>
        <dbReference type="ChEBI" id="CHEBI:29035"/>
    </cofactor>
</comment>
<dbReference type="GO" id="GO:0043571">
    <property type="term" value="P:maintenance of CRISPR repeat elements"/>
    <property type="evidence" value="ECO:0007669"/>
    <property type="project" value="UniProtKB-UniRule"/>
</dbReference>
<protein>
    <recommendedName>
        <fullName evidence="10">CRISPR-associated endonuclease Cas1</fullName>
        <ecNumber evidence="10">3.1.-.-</ecNumber>
    </recommendedName>
</protein>
<proteinExistence type="inferred from homology"/>
<dbReference type="GO" id="GO:0016787">
    <property type="term" value="F:hydrolase activity"/>
    <property type="evidence" value="ECO:0007669"/>
    <property type="project" value="UniProtKB-KW"/>
</dbReference>
<dbReference type="AlphaFoldDB" id="A0A9E9NSJ1"/>
<dbReference type="CDD" id="cd09721">
    <property type="entry name" value="Cas1_I-C"/>
    <property type="match status" value="1"/>
</dbReference>
<comment type="subunit">
    <text evidence="9 10">Homodimer, forms a heterotetramer with a Cas2 homodimer.</text>
</comment>
<dbReference type="EMBL" id="CP098251">
    <property type="protein sequence ID" value="WAV90480.1"/>
    <property type="molecule type" value="Genomic_DNA"/>
</dbReference>
<gene>
    <name evidence="11" type="primary">cas1c</name>
    <name evidence="10" type="synonym">cas1</name>
    <name evidence="11" type="ORF">NB646_06295</name>
</gene>
<dbReference type="GO" id="GO:0051607">
    <property type="term" value="P:defense response to virus"/>
    <property type="evidence" value="ECO:0007669"/>
    <property type="project" value="UniProtKB-UniRule"/>
</dbReference>
<keyword evidence="3 10" id="KW-0255">Endonuclease</keyword>
<dbReference type="GO" id="GO:0004520">
    <property type="term" value="F:DNA endonuclease activity"/>
    <property type="evidence" value="ECO:0007669"/>
    <property type="project" value="InterPro"/>
</dbReference>
<organism evidence="11">
    <name type="scientific">Oxalobacter aliiformigenes</name>
    <dbReference type="NCBI Taxonomy" id="2946593"/>
    <lineage>
        <taxon>Bacteria</taxon>
        <taxon>Pseudomonadati</taxon>
        <taxon>Pseudomonadota</taxon>
        <taxon>Betaproteobacteria</taxon>
        <taxon>Burkholderiales</taxon>
        <taxon>Oxalobacteraceae</taxon>
        <taxon>Oxalobacter</taxon>
    </lineage>
</organism>
<evidence type="ECO:0000256" key="3">
    <source>
        <dbReference type="ARBA" id="ARBA00022759"/>
    </source>
</evidence>
<dbReference type="InterPro" id="IPR002729">
    <property type="entry name" value="CRISPR-assoc_Cas1"/>
</dbReference>
<dbReference type="InterPro" id="IPR042211">
    <property type="entry name" value="CRISPR-assoc_Cas1_N"/>
</dbReference>
<dbReference type="PANTHER" id="PTHR34353">
    <property type="entry name" value="CRISPR-ASSOCIATED ENDONUCLEASE CAS1 1"/>
    <property type="match status" value="1"/>
</dbReference>
<dbReference type="Proteomes" id="UP001164819">
    <property type="component" value="Chromosome"/>
</dbReference>
<evidence type="ECO:0000256" key="2">
    <source>
        <dbReference type="ARBA" id="ARBA00022723"/>
    </source>
</evidence>
<evidence type="ECO:0000256" key="5">
    <source>
        <dbReference type="ARBA" id="ARBA00022842"/>
    </source>
</evidence>
<dbReference type="Pfam" id="PF01867">
    <property type="entry name" value="Cas_Cas1"/>
    <property type="match status" value="1"/>
</dbReference>
<keyword evidence="5 10" id="KW-0460">Magnesium</keyword>
<dbReference type="NCBIfam" id="TIGR00287">
    <property type="entry name" value="cas1"/>
    <property type="match status" value="1"/>
</dbReference>
<dbReference type="NCBIfam" id="TIGR03640">
    <property type="entry name" value="cas1_DVULG"/>
    <property type="match status" value="1"/>
</dbReference>
<name>A0A9E9NSJ1_9BURK</name>
<evidence type="ECO:0000256" key="4">
    <source>
        <dbReference type="ARBA" id="ARBA00022801"/>
    </source>
</evidence>
<evidence type="ECO:0000256" key="8">
    <source>
        <dbReference type="ARBA" id="ARBA00023211"/>
    </source>
</evidence>
<evidence type="ECO:0000313" key="11">
    <source>
        <dbReference type="EMBL" id="WAV90480.1"/>
    </source>
</evidence>
<comment type="function">
    <text evidence="10">CRISPR (clustered regularly interspaced short palindromic repeat), is an adaptive immune system that provides protection against mobile genetic elements (viruses, transposable elements and conjugative plasmids). CRISPR clusters contain spacers, sequences complementary to antecedent mobile elements, and target invading nucleic acids. CRISPR clusters are transcribed and processed into CRISPR RNA (crRNA). Acts as a dsDNA endonuclease. Involved in the integration of spacer DNA into the CRISPR cassette.</text>
</comment>
<keyword evidence="6 10" id="KW-0051">Antiviral defense</keyword>
<dbReference type="PANTHER" id="PTHR34353:SF2">
    <property type="entry name" value="CRISPR-ASSOCIATED ENDONUCLEASE CAS1 1"/>
    <property type="match status" value="1"/>
</dbReference>
<feature type="binding site" evidence="10">
    <location>
        <position position="162"/>
    </location>
    <ligand>
        <name>Mn(2+)</name>
        <dbReference type="ChEBI" id="CHEBI:29035"/>
    </ligand>
</feature>
<dbReference type="RefSeq" id="WP_269315546.1">
    <property type="nucleotide sequence ID" value="NZ_CP098251.1"/>
</dbReference>
<feature type="binding site" evidence="10">
    <location>
        <position position="245"/>
    </location>
    <ligand>
        <name>Mn(2+)</name>
        <dbReference type="ChEBI" id="CHEBI:29035"/>
    </ligand>
</feature>